<sequence>MAPPPAVRFKPPSASRAHPLISPPSKAAEPPSSTAPSSQHAVAIAHSSQRFARPPRFTFATPKSHAAPAPNLPPSTYRPPVKQTEDIEDAGPAPGGDDEDDEMLDLGDEAALPSIEASARAPDSTLPFSLPLSPKRRRLSPPDCPSHSASSAHNPENIPPSPTVPAPPRSTPRRFVFHPSTPFPPTTTTSSSSFAPPYRPAFLIPAPSTAAAVAASPLPEAFSPRRRRDRFVAGGMAAEVSKWAFEVGQPYRQRHANPTESADENESGTWALRFEVAEAKEGTLVKGRRRESDTGPVAEAGSSGVVSAVLADRGTRPGSAGRGRDDLLAGAVVGVKAPTWTIRLEGAEWAVCVDWRVLSHPRPVSNTPTA</sequence>
<protein>
    <submittedName>
        <fullName evidence="2">Uncharacterized protein</fullName>
    </submittedName>
</protein>
<dbReference type="Proteomes" id="UP000308768">
    <property type="component" value="Unassembled WGS sequence"/>
</dbReference>
<evidence type="ECO:0000313" key="2">
    <source>
        <dbReference type="EMBL" id="TKA57902.1"/>
    </source>
</evidence>
<proteinExistence type="predicted"/>
<feature type="compositionally biased region" description="Low complexity" evidence="1">
    <location>
        <begin position="23"/>
        <end position="38"/>
    </location>
</feature>
<gene>
    <name evidence="2" type="ORF">B0A49_12446</name>
</gene>
<feature type="region of interest" description="Disordered" evidence="1">
    <location>
        <begin position="1"/>
        <end position="194"/>
    </location>
</feature>
<feature type="compositionally biased region" description="Pro residues" evidence="1">
    <location>
        <begin position="157"/>
        <end position="170"/>
    </location>
</feature>
<organism evidence="2 3">
    <name type="scientific">Cryomyces minteri</name>
    <dbReference type="NCBI Taxonomy" id="331657"/>
    <lineage>
        <taxon>Eukaryota</taxon>
        <taxon>Fungi</taxon>
        <taxon>Dikarya</taxon>
        <taxon>Ascomycota</taxon>
        <taxon>Pezizomycotina</taxon>
        <taxon>Dothideomycetes</taxon>
        <taxon>Dothideomycetes incertae sedis</taxon>
        <taxon>Cryomyces</taxon>
    </lineage>
</organism>
<name>A0A4U0W6P4_9PEZI</name>
<dbReference type="STRING" id="331657.A0A4U0W6P4"/>
<comment type="caution">
    <text evidence="2">The sequence shown here is derived from an EMBL/GenBank/DDBJ whole genome shotgun (WGS) entry which is preliminary data.</text>
</comment>
<accession>A0A4U0W6P4</accession>
<evidence type="ECO:0000256" key="1">
    <source>
        <dbReference type="SAM" id="MobiDB-lite"/>
    </source>
</evidence>
<reference evidence="2 3" key="1">
    <citation type="submission" date="2017-03" db="EMBL/GenBank/DDBJ databases">
        <title>Genomes of endolithic fungi from Antarctica.</title>
        <authorList>
            <person name="Coleine C."/>
            <person name="Masonjones S."/>
            <person name="Stajich J.E."/>
        </authorList>
    </citation>
    <scope>NUCLEOTIDE SEQUENCE [LARGE SCALE GENOMIC DNA]</scope>
    <source>
        <strain evidence="2 3">CCFEE 5187</strain>
    </source>
</reference>
<evidence type="ECO:0000313" key="3">
    <source>
        <dbReference type="Proteomes" id="UP000308768"/>
    </source>
</evidence>
<dbReference type="OrthoDB" id="5389296at2759"/>
<feature type="compositionally biased region" description="Acidic residues" evidence="1">
    <location>
        <begin position="96"/>
        <end position="108"/>
    </location>
</feature>
<keyword evidence="3" id="KW-1185">Reference proteome</keyword>
<dbReference type="EMBL" id="NAJN01002088">
    <property type="protein sequence ID" value="TKA57902.1"/>
    <property type="molecule type" value="Genomic_DNA"/>
</dbReference>
<dbReference type="AlphaFoldDB" id="A0A4U0W6P4"/>